<reference evidence="3" key="1">
    <citation type="submission" date="2024-04" db="EMBL/GenBank/DDBJ databases">
        <title>Salinicola lusitanus LLJ914,a marine bacterium isolated from the Okinawa Trough.</title>
        <authorList>
            <person name="Li J."/>
        </authorList>
    </citation>
    <scope>NUCLEOTIDE SEQUENCE [LARGE SCALE GENOMIC DNA]</scope>
</reference>
<dbReference type="InterPro" id="IPR052270">
    <property type="entry name" value="CACF_protein"/>
</dbReference>
<name>A0AAW0PAV1_9GOBI</name>
<evidence type="ECO:0000256" key="1">
    <source>
        <dbReference type="SAM" id="MobiDB-lite"/>
    </source>
</evidence>
<feature type="region of interest" description="Disordered" evidence="1">
    <location>
        <begin position="1097"/>
        <end position="1121"/>
    </location>
</feature>
<dbReference type="EMBL" id="JBBPFD010000008">
    <property type="protein sequence ID" value="KAK7916596.1"/>
    <property type="molecule type" value="Genomic_DNA"/>
</dbReference>
<evidence type="ECO:0008006" key="4">
    <source>
        <dbReference type="Google" id="ProtNLM"/>
    </source>
</evidence>
<proteinExistence type="predicted"/>
<gene>
    <name evidence="2" type="ORF">WMY93_012357</name>
</gene>
<accession>A0AAW0PAV1</accession>
<dbReference type="AlphaFoldDB" id="A0AAW0PAV1"/>
<evidence type="ECO:0000313" key="3">
    <source>
        <dbReference type="Proteomes" id="UP001460270"/>
    </source>
</evidence>
<protein>
    <recommendedName>
        <fullName evidence="4">Sfi1 spindle body domain-containing protein</fullName>
    </recommendedName>
</protein>
<organism evidence="2 3">
    <name type="scientific">Mugilogobius chulae</name>
    <name type="common">yellowstripe goby</name>
    <dbReference type="NCBI Taxonomy" id="88201"/>
    <lineage>
        <taxon>Eukaryota</taxon>
        <taxon>Metazoa</taxon>
        <taxon>Chordata</taxon>
        <taxon>Craniata</taxon>
        <taxon>Vertebrata</taxon>
        <taxon>Euteleostomi</taxon>
        <taxon>Actinopterygii</taxon>
        <taxon>Neopterygii</taxon>
        <taxon>Teleostei</taxon>
        <taxon>Neoteleostei</taxon>
        <taxon>Acanthomorphata</taxon>
        <taxon>Gobiaria</taxon>
        <taxon>Gobiiformes</taxon>
        <taxon>Gobioidei</taxon>
        <taxon>Gobiidae</taxon>
        <taxon>Gobionellinae</taxon>
        <taxon>Mugilogobius</taxon>
    </lineage>
</organism>
<dbReference type="PANTHER" id="PTHR22028:SF4">
    <property type="entry name" value="PROTEIN SFI1 HOMOLOG"/>
    <property type="match status" value="1"/>
</dbReference>
<feature type="compositionally biased region" description="Basic and acidic residues" evidence="1">
    <location>
        <begin position="1103"/>
        <end position="1121"/>
    </location>
</feature>
<dbReference type="GO" id="GO:0019902">
    <property type="term" value="F:phosphatase binding"/>
    <property type="evidence" value="ECO:0007669"/>
    <property type="project" value="TreeGrafter"/>
</dbReference>
<keyword evidence="3" id="KW-1185">Reference proteome</keyword>
<dbReference type="PANTHER" id="PTHR22028">
    <property type="entry name" value="SFI1 SPINDLE BODY DOMAIN-CONTAINING PROTEIN-RELATED"/>
    <property type="match status" value="1"/>
</dbReference>
<evidence type="ECO:0000313" key="2">
    <source>
        <dbReference type="EMBL" id="KAK7916596.1"/>
    </source>
</evidence>
<dbReference type="Proteomes" id="UP001460270">
    <property type="component" value="Unassembled WGS sequence"/>
</dbReference>
<sequence>MPNNNAEKPAQLRYRTGGVKSASKQHIAQTRKVLYRVGYNWNRGGRLKELRIRHLARKFLKIWIQNTFGRVLPHKAKSHYKGLILKRTFEAWKDEWWTSRREWSLTMRAECHHKYFLYNQTFHKWRYFVILQREKKKKVLNALSFAGRHRLLHAWENWQDYTEMRKIKKKTLATALQLYTCSTIKSTWSKWKSKLQHIQYLYVLEDKILQQRRLATQHKVLLHWRNMLTISYQNKLKALKASHHNIRRLKRKAFNQWVYYVSCCRTKHASKVLAQNTHHLRFLKMFWSKWCQALYEKWSKEVRLEAAGHLAVRISQRRVVNRWKAYVNLCHKKAENIQKAQEHYHLSLLRAAFGGFSRNAKLNKSKRLGNNMAVQHYHQTILGAFWRLWQERLEEAEDKSFQPLNEKAEIFYSITLSRHCFCFWREKLAELKHMKALAKQADLLFADHIVPRCFQSWVNVTHQKTKQKERKLEADHYNRQRQCSWVFYSWWGLSEKRKEDRMAEQTAILHEEKGKMQKAWILWKKRTETRIKEKNKLDISKHLYQQRLLQKSMTQWKDNSTDLRNRRSRELQAYHQGDLCILRWTVEKWKKFVQMQKANKQKAEKMLEYHKRQLLKNSFNMWKSHTLQMQRVYSQADELHKRQTLKSLRRMVGLWQENAADSAEFRVKKQMARNHHRHVLQLKMFSAWREATVHAVAKHHQQMAILNRAQESKNKERLLLVFQKWRIQTKSIQTERLHWQRAKWHHETAVLAKVFKSWETHHNHYQKYKVMKRQACLLLRLKIWQTYFDLWKIKLQNRRREVRQTEHALWHWSLSLQAKVLSAWRRYVAEQRREREEVAQAAQLYRDKLLREGVSCILNYAAQMNDLTTSLAQHAQEQNTRRLQRVVRRCALKWKHKALSKKKKDPEVKGEQVKKSVSFFLPEVKGDSQEEVDQALMKMLLTRMPRRQPRCSEELLKSPPRAMVLQSAELDASVTSLAVAPQSQDFSCSSAAILPALTVQDQNNETGLTSVCNKESTQNQELLLPPSAFMTTITFKDSSLEQSSQLPASANDNSTEPVTDLTKELQEIKQDMTSYQQDKKQLRAWCKLRDVLQTWLQTSGQNDHSEKDSVCQELKEARETK</sequence>
<comment type="caution">
    <text evidence="2">The sequence shown here is derived from an EMBL/GenBank/DDBJ whole genome shotgun (WGS) entry which is preliminary data.</text>
</comment>